<dbReference type="Pfam" id="PF13921">
    <property type="entry name" value="Myb_DNA-bind_6"/>
    <property type="match status" value="2"/>
</dbReference>
<evidence type="ECO:0000313" key="5">
    <source>
        <dbReference type="Proteomes" id="UP001295684"/>
    </source>
</evidence>
<dbReference type="InterPro" id="IPR017930">
    <property type="entry name" value="Myb_dom"/>
</dbReference>
<dbReference type="PROSITE" id="PS51294">
    <property type="entry name" value="HTH_MYB"/>
    <property type="match status" value="3"/>
</dbReference>
<feature type="domain" description="Myb-like" evidence="2">
    <location>
        <begin position="1"/>
        <end position="47"/>
    </location>
</feature>
<dbReference type="Pfam" id="PF00249">
    <property type="entry name" value="Myb_DNA-binding"/>
    <property type="match status" value="2"/>
</dbReference>
<keyword evidence="5" id="KW-1185">Reference proteome</keyword>
<accession>A0AAD1TZ90</accession>
<evidence type="ECO:0000259" key="2">
    <source>
        <dbReference type="PROSITE" id="PS50090"/>
    </source>
</evidence>
<feature type="compositionally biased region" description="Basic and acidic residues" evidence="1">
    <location>
        <begin position="864"/>
        <end position="887"/>
    </location>
</feature>
<evidence type="ECO:0000256" key="1">
    <source>
        <dbReference type="SAM" id="MobiDB-lite"/>
    </source>
</evidence>
<feature type="domain" description="Myb-like" evidence="2">
    <location>
        <begin position="683"/>
        <end position="734"/>
    </location>
</feature>
<name>A0AAD1TZ90_EUPCR</name>
<comment type="caution">
    <text evidence="4">The sequence shown here is derived from an EMBL/GenBank/DDBJ whole genome shotgun (WGS) entry which is preliminary data.</text>
</comment>
<feature type="domain" description="Myb-like" evidence="2">
    <location>
        <begin position="203"/>
        <end position="245"/>
    </location>
</feature>
<dbReference type="PANTHER" id="PTHR45614">
    <property type="entry name" value="MYB PROTEIN-RELATED"/>
    <property type="match status" value="1"/>
</dbReference>
<dbReference type="InterPro" id="IPR009057">
    <property type="entry name" value="Homeodomain-like_sf"/>
</dbReference>
<feature type="domain" description="HTH myb-type" evidence="3">
    <location>
        <begin position="902"/>
        <end position="945"/>
    </location>
</feature>
<feature type="domain" description="HTH myb-type" evidence="3">
    <location>
        <begin position="203"/>
        <end position="249"/>
    </location>
</feature>
<dbReference type="Gene3D" id="1.10.10.60">
    <property type="entry name" value="Homeodomain-like"/>
    <property type="match status" value="5"/>
</dbReference>
<dbReference type="SMART" id="SM00717">
    <property type="entry name" value="SANT"/>
    <property type="match status" value="6"/>
</dbReference>
<proteinExistence type="predicted"/>
<feature type="domain" description="Myb-like" evidence="2">
    <location>
        <begin position="575"/>
        <end position="625"/>
    </location>
</feature>
<feature type="region of interest" description="Disordered" evidence="1">
    <location>
        <begin position="852"/>
        <end position="887"/>
    </location>
</feature>
<dbReference type="InterPro" id="IPR001005">
    <property type="entry name" value="SANT/Myb"/>
</dbReference>
<protein>
    <submittedName>
        <fullName evidence="4">Uncharacterized protein</fullName>
    </submittedName>
</protein>
<dbReference type="EMBL" id="CAMPGE010000337">
    <property type="protein sequence ID" value="CAI2359080.1"/>
    <property type="molecule type" value="Genomic_DNA"/>
</dbReference>
<dbReference type="GO" id="GO:0000981">
    <property type="term" value="F:DNA-binding transcription factor activity, RNA polymerase II-specific"/>
    <property type="evidence" value="ECO:0007669"/>
    <property type="project" value="TreeGrafter"/>
</dbReference>
<dbReference type="InterPro" id="IPR050560">
    <property type="entry name" value="MYB_TF"/>
</dbReference>
<evidence type="ECO:0000313" key="4">
    <source>
        <dbReference type="EMBL" id="CAI2359080.1"/>
    </source>
</evidence>
<dbReference type="Proteomes" id="UP001295684">
    <property type="component" value="Unassembled WGS sequence"/>
</dbReference>
<dbReference type="AlphaFoldDB" id="A0AAD1TZ90"/>
<dbReference type="SUPFAM" id="SSF46689">
    <property type="entry name" value="Homeodomain-like"/>
    <property type="match status" value="6"/>
</dbReference>
<gene>
    <name evidence="4" type="ORF">ECRASSUSDP1_LOCUS365</name>
</gene>
<evidence type="ECO:0000259" key="3">
    <source>
        <dbReference type="PROSITE" id="PS51294"/>
    </source>
</evidence>
<sequence>MKKWTQQESDLLIHLKSQNPSASWESLRKHFQNRSCSALCNRWSKIDPSFSRSQWTQADKQELFDKVFDIVVTSAEQIAETLGVKRHKADVTKQVGKIREVAARGYLGCEYKLKGERKRGRNKEGETAATECKRVKDGEEFVKRDDRGIKKRVVKEECKGSEQGRCGVESMDRNRFPEFPTGLTRNEFLQRVSSLPLADGDEWTFQEDQNILKLYQELGANWTRISVFTDDKSAEHVKQRFRNLLSWGAYSYQKQIHAEDPLRSRPSDIAECVKSLIKELPGQKNNGQKLCSKVKFETCANISESDDSGDSEFSYLSIQNFLSKRITPLNLRNLLPKPLPNNLSKYVFNLYQVLAKIPSKMGMNKWTEQEDELLIKLKQQNPGAQKKYFVKFFKGRTVKGIEHRWAKINPLFAQGKWDQYEKVQLFEKVFEVVSANNHLIRQALDTQRHKADVKQQIYRIKELAAFGYLGVDYKIGKTKIKPERKRESKAEIKSSQKILKFEDTYNTIENIQNIQRRNGITLIKKEEKNLGEFKDDKPIYRICGGIKSINSTQNNLLNIPKGLCREEFLHRINSLPSADEDKWIAQEDQKLLQLYQQLGPSWTQISVFTDGRNAEQVKQRFCSLLSWGAYNYQRQICAEDPLNSRKSDIDECVQVLLKELIEKKNKTKGLMKPPKLQSLKFSKNQMSIKKWTKEEDNLLVKLKQQNPDSHMKTMVKFFEGRTLRGIQQRWNKINPSFTQGKWEQHEKFQLFEKIFDVINASIDQIKKSLDTRRQKVDVNKQINVFKKAAGGAYLGPNYEVKADRVKPEKKRESKADTKELYKRMKLEETYDAIGQIHNIQKDINKRLVKKESKYNEDSSNYRSSDSEDSKSYANERGDQSFPHLKKDLTHDISKGDQKYTFEEDSGILKLYQNIGPDWSRISLSTDGRNAQQVEKHFCNLLSWGSYKFGQKVDIKFPLKTKPSRIAKCIKTLLKEDIRVEGRSKELASKIKFESCANISDSDDSGGSEFSY</sequence>
<dbReference type="CDD" id="cd00167">
    <property type="entry name" value="SANT"/>
    <property type="match status" value="3"/>
</dbReference>
<organism evidence="4 5">
    <name type="scientific">Euplotes crassus</name>
    <dbReference type="NCBI Taxonomy" id="5936"/>
    <lineage>
        <taxon>Eukaryota</taxon>
        <taxon>Sar</taxon>
        <taxon>Alveolata</taxon>
        <taxon>Ciliophora</taxon>
        <taxon>Intramacronucleata</taxon>
        <taxon>Spirotrichea</taxon>
        <taxon>Hypotrichia</taxon>
        <taxon>Euplotida</taxon>
        <taxon>Euplotidae</taxon>
        <taxon>Moneuplotes</taxon>
    </lineage>
</organism>
<feature type="domain" description="HTH myb-type" evidence="3">
    <location>
        <begin position="582"/>
        <end position="629"/>
    </location>
</feature>
<dbReference type="GO" id="GO:0000978">
    <property type="term" value="F:RNA polymerase II cis-regulatory region sequence-specific DNA binding"/>
    <property type="evidence" value="ECO:0007669"/>
    <property type="project" value="TreeGrafter"/>
</dbReference>
<reference evidence="4" key="1">
    <citation type="submission" date="2023-07" db="EMBL/GenBank/DDBJ databases">
        <authorList>
            <consortium name="AG Swart"/>
            <person name="Singh M."/>
            <person name="Singh A."/>
            <person name="Seah K."/>
            <person name="Emmerich C."/>
        </authorList>
    </citation>
    <scope>NUCLEOTIDE SEQUENCE</scope>
    <source>
        <strain evidence="4">DP1</strain>
    </source>
</reference>
<dbReference type="GO" id="GO:0005634">
    <property type="term" value="C:nucleus"/>
    <property type="evidence" value="ECO:0007669"/>
    <property type="project" value="TreeGrafter"/>
</dbReference>
<dbReference type="PROSITE" id="PS50090">
    <property type="entry name" value="MYB_LIKE"/>
    <property type="match status" value="4"/>
</dbReference>